<dbReference type="Gene3D" id="3.40.50.1820">
    <property type="entry name" value="alpha/beta hydrolase"/>
    <property type="match status" value="1"/>
</dbReference>
<dbReference type="OrthoDB" id="3670437at2"/>
<evidence type="ECO:0000313" key="2">
    <source>
        <dbReference type="EMBL" id="GES31334.1"/>
    </source>
</evidence>
<organism evidence="2 3">
    <name type="scientific">Streptomyces angustmyceticus</name>
    <dbReference type="NCBI Taxonomy" id="285578"/>
    <lineage>
        <taxon>Bacteria</taxon>
        <taxon>Bacillati</taxon>
        <taxon>Actinomycetota</taxon>
        <taxon>Actinomycetes</taxon>
        <taxon>Kitasatosporales</taxon>
        <taxon>Streptomycetaceae</taxon>
        <taxon>Streptomyces</taxon>
    </lineage>
</organism>
<dbReference type="InterPro" id="IPR000801">
    <property type="entry name" value="Esterase-like"/>
</dbReference>
<dbReference type="PANTHER" id="PTHR48098">
    <property type="entry name" value="ENTEROCHELIN ESTERASE-RELATED"/>
    <property type="match status" value="1"/>
</dbReference>
<keyword evidence="1" id="KW-0472">Membrane</keyword>
<dbReference type="PANTHER" id="PTHR48098:SF1">
    <property type="entry name" value="DIACYLGLYCEROL ACYLTRANSFERASE_MYCOLYLTRANSFERASE AG85A"/>
    <property type="match status" value="1"/>
</dbReference>
<dbReference type="GeneID" id="96752017"/>
<sequence length="384" mass="41631">MSLTGTPFFLTSVTLLIVAFVLPFALWGRIAGPPLLRGLARLLMLLFAQVTAITVVFVMVNNANNLYDTWDDLLGTGSHVEAARDLGPDGMGGQQIRNEPKQLQRFRPADDPQVGPGVQMTDLRGRISGVAGEVYVWLPPQYNDPAYRNKKFPVVELLPGYPGSAKSWMGSLRVAEQLQPLMQRGQIRPVILVAPRTNLLPGADTGCVNLPGKVNADSWLTVDVRKMIIDNFRAGDKPDSWALAGYSAGAHCATKLALSHPDRYRAAVSLSGYNDPALERDSLAGKDPKLRIESNPMHILKSANAMGRPPRTALYVTGAAGDGYQAGLGLRQLARFPTTVDVQQISGAGGHTTAVWKQQVPQVFQWLGTQLRAEPQRPSAQHGS</sequence>
<feature type="transmembrane region" description="Helical" evidence="1">
    <location>
        <begin position="39"/>
        <end position="60"/>
    </location>
</feature>
<dbReference type="SUPFAM" id="SSF53474">
    <property type="entry name" value="alpha/beta-Hydrolases"/>
    <property type="match status" value="1"/>
</dbReference>
<name>A0A5J4LFQ5_9ACTN</name>
<gene>
    <name evidence="2" type="ORF">San01_38210</name>
</gene>
<keyword evidence="1" id="KW-0812">Transmembrane</keyword>
<protein>
    <submittedName>
        <fullName evidence="2">Esterase</fullName>
    </submittedName>
</protein>
<keyword evidence="1" id="KW-1133">Transmembrane helix</keyword>
<dbReference type="InterPro" id="IPR050583">
    <property type="entry name" value="Mycobacterial_A85_antigen"/>
</dbReference>
<evidence type="ECO:0000313" key="3">
    <source>
        <dbReference type="Proteomes" id="UP000325598"/>
    </source>
</evidence>
<reference evidence="2 3" key="1">
    <citation type="submission" date="2019-10" db="EMBL/GenBank/DDBJ databases">
        <title>Whole genome shotgun sequence of Streptomyces angustmyceticus NBRC 3934.</title>
        <authorList>
            <person name="Hosoyama A."/>
            <person name="Ichikawa N."/>
            <person name="Kimura A."/>
            <person name="Kitahashi Y."/>
            <person name="Komaki H."/>
            <person name="Uohara A."/>
        </authorList>
    </citation>
    <scope>NUCLEOTIDE SEQUENCE [LARGE SCALE GENOMIC DNA]</scope>
    <source>
        <strain evidence="2 3">NBRC 3934</strain>
    </source>
</reference>
<accession>A0A5J4LFQ5</accession>
<proteinExistence type="predicted"/>
<dbReference type="InterPro" id="IPR029058">
    <property type="entry name" value="AB_hydrolase_fold"/>
</dbReference>
<comment type="caution">
    <text evidence="2">The sequence shown here is derived from an EMBL/GenBank/DDBJ whole genome shotgun (WGS) entry which is preliminary data.</text>
</comment>
<feature type="transmembrane region" description="Helical" evidence="1">
    <location>
        <begin position="6"/>
        <end position="27"/>
    </location>
</feature>
<dbReference type="RefSeq" id="WP_086720673.1">
    <property type="nucleotide sequence ID" value="NZ_BLAG01000010.1"/>
</dbReference>
<keyword evidence="3" id="KW-1185">Reference proteome</keyword>
<dbReference type="EMBL" id="BLAG01000010">
    <property type="protein sequence ID" value="GES31334.1"/>
    <property type="molecule type" value="Genomic_DNA"/>
</dbReference>
<evidence type="ECO:0000256" key="1">
    <source>
        <dbReference type="SAM" id="Phobius"/>
    </source>
</evidence>
<dbReference type="Pfam" id="PF00756">
    <property type="entry name" value="Esterase"/>
    <property type="match status" value="1"/>
</dbReference>
<dbReference type="GO" id="GO:0016747">
    <property type="term" value="F:acyltransferase activity, transferring groups other than amino-acyl groups"/>
    <property type="evidence" value="ECO:0007669"/>
    <property type="project" value="TreeGrafter"/>
</dbReference>
<dbReference type="Proteomes" id="UP000325598">
    <property type="component" value="Unassembled WGS sequence"/>
</dbReference>
<dbReference type="AlphaFoldDB" id="A0A5J4LFQ5"/>